<dbReference type="GO" id="GO:0016884">
    <property type="term" value="F:carbon-nitrogen ligase activity, with glutamine as amido-N-donor"/>
    <property type="evidence" value="ECO:0007669"/>
    <property type="project" value="InterPro"/>
</dbReference>
<dbReference type="InterPro" id="IPR023168">
    <property type="entry name" value="GatB_Yqey_C_2"/>
</dbReference>
<organism evidence="1 2">
    <name type="scientific">Capnocytophaga ochracea</name>
    <dbReference type="NCBI Taxonomy" id="1018"/>
    <lineage>
        <taxon>Bacteria</taxon>
        <taxon>Pseudomonadati</taxon>
        <taxon>Bacteroidota</taxon>
        <taxon>Flavobacteriia</taxon>
        <taxon>Flavobacteriales</taxon>
        <taxon>Flavobacteriaceae</taxon>
        <taxon>Capnocytophaga</taxon>
    </lineage>
</organism>
<dbReference type="SUPFAM" id="SSF89095">
    <property type="entry name" value="GatB/YqeY motif"/>
    <property type="match status" value="1"/>
</dbReference>
<reference evidence="1 2" key="1">
    <citation type="submission" date="2018-06" db="EMBL/GenBank/DDBJ databases">
        <authorList>
            <consortium name="Pathogen Informatics"/>
            <person name="Doyle S."/>
        </authorList>
    </citation>
    <scope>NUCLEOTIDE SEQUENCE [LARGE SCALE GENOMIC DNA]</scope>
    <source>
        <strain evidence="1 2">NCTC11545</strain>
    </source>
</reference>
<protein>
    <submittedName>
        <fullName evidence="1">Uncharacterized conserved protein</fullName>
    </submittedName>
</protein>
<dbReference type="Pfam" id="PF09424">
    <property type="entry name" value="YqeY"/>
    <property type="match status" value="1"/>
</dbReference>
<evidence type="ECO:0000313" key="2">
    <source>
        <dbReference type="Proteomes" id="UP000250169"/>
    </source>
</evidence>
<dbReference type="PANTHER" id="PTHR28055">
    <property type="entry name" value="ALTERED INHERITANCE OF MITOCHONDRIA PROTEIN 41, MITOCHONDRIAL"/>
    <property type="match status" value="1"/>
</dbReference>
<dbReference type="Gene3D" id="1.10.1510.10">
    <property type="entry name" value="Uncharacterised protein YqeY/AIM41 PF09424, N-terminal domain"/>
    <property type="match status" value="1"/>
</dbReference>
<accession>A0A2X2UZ08</accession>
<dbReference type="InterPro" id="IPR003789">
    <property type="entry name" value="Asn/Gln_tRNA_amidoTrase-B-like"/>
</dbReference>
<gene>
    <name evidence="1" type="primary">yqeY</name>
    <name evidence="1" type="ORF">NCTC11545_01860</name>
</gene>
<dbReference type="InterPro" id="IPR019004">
    <property type="entry name" value="YqeY/Aim41"/>
</dbReference>
<dbReference type="EMBL" id="UAVS01000006">
    <property type="protein sequence ID" value="SQA94669.1"/>
    <property type="molecule type" value="Genomic_DNA"/>
</dbReference>
<dbReference type="Gene3D" id="1.10.10.410">
    <property type="match status" value="1"/>
</dbReference>
<dbReference type="InterPro" id="IPR042184">
    <property type="entry name" value="YqeY/Aim41_N"/>
</dbReference>
<name>A0A2X2UZ08_CAPOC</name>
<dbReference type="Proteomes" id="UP000250169">
    <property type="component" value="Unassembled WGS sequence"/>
</dbReference>
<sequence>MSLQTKVMEALKEAMKAKDTVALESLRAIKSAILLAKTEAGAAEELSEADELKLLQKLVKQRKDSAALYAQQGRNDLAEPELAQMAVIEKFLPAQLSEAEVETALRGIINQVGATTPKDMGKVMGVATKQLAGKADGKLISEIVKRLLS</sequence>
<dbReference type="PANTHER" id="PTHR28055:SF1">
    <property type="entry name" value="ALTERED INHERITANCE OF MITOCHONDRIA PROTEIN 41, MITOCHONDRIAL"/>
    <property type="match status" value="1"/>
</dbReference>
<evidence type="ECO:0000313" key="1">
    <source>
        <dbReference type="EMBL" id="SQA94669.1"/>
    </source>
</evidence>
<dbReference type="GeneID" id="29676450"/>
<dbReference type="AlphaFoldDB" id="A0A2X2UZ08"/>
<dbReference type="OMA" id="AMGAVMK"/>
<dbReference type="RefSeq" id="WP_015782518.1">
    <property type="nucleotide sequence ID" value="NZ_CP082870.1"/>
</dbReference>
<proteinExistence type="predicted"/>